<dbReference type="SFLD" id="SFLDF00010">
    <property type="entry name" value="dipeptide_epimerase"/>
    <property type="match status" value="1"/>
</dbReference>
<dbReference type="SMART" id="SM00922">
    <property type="entry name" value="MR_MLE"/>
    <property type="match status" value="1"/>
</dbReference>
<protein>
    <recommendedName>
        <fullName evidence="7">Dipeptide epimerase</fullName>
        <ecNumber evidence="7">5.1.1.-</ecNumber>
    </recommendedName>
</protein>
<dbReference type="PROSITE" id="PS00908">
    <property type="entry name" value="MR_MLE_1"/>
    <property type="match status" value="1"/>
</dbReference>
<dbReference type="GO" id="GO:0009063">
    <property type="term" value="P:amino acid catabolic process"/>
    <property type="evidence" value="ECO:0007669"/>
    <property type="project" value="InterPro"/>
</dbReference>
<evidence type="ECO:0000313" key="9">
    <source>
        <dbReference type="EMBL" id="MXO76034.1"/>
    </source>
</evidence>
<reference evidence="9 10" key="1">
    <citation type="submission" date="2019-12" db="EMBL/GenBank/DDBJ databases">
        <title>Genomic-based taxomic classification of the family Erythrobacteraceae.</title>
        <authorList>
            <person name="Xu L."/>
        </authorList>
    </citation>
    <scope>NUCLEOTIDE SEQUENCE [LARGE SCALE GENOMIC DNA]</scope>
    <source>
        <strain evidence="9 10">100921-2</strain>
    </source>
</reference>
<dbReference type="PANTHER" id="PTHR48080:SF3">
    <property type="entry name" value="ENOLASE SUPERFAMILY MEMBER DDB_G0284701"/>
    <property type="match status" value="1"/>
</dbReference>
<feature type="binding site" evidence="6">
    <location>
        <position position="201"/>
    </location>
    <ligand>
        <name>Mg(2+)</name>
        <dbReference type="ChEBI" id="CHEBI:18420"/>
    </ligand>
</feature>
<name>A0A6I4THD9_9SPHN</name>
<evidence type="ECO:0000313" key="10">
    <source>
        <dbReference type="Proteomes" id="UP000439522"/>
    </source>
</evidence>
<dbReference type="Gene3D" id="3.30.390.10">
    <property type="entry name" value="Enolase-like, N-terminal domain"/>
    <property type="match status" value="1"/>
</dbReference>
<dbReference type="InterPro" id="IPR018110">
    <property type="entry name" value="Mandel_Rmase/mucon_lact_enz_CS"/>
</dbReference>
<dbReference type="InterPro" id="IPR036849">
    <property type="entry name" value="Enolase-like_C_sf"/>
</dbReference>
<dbReference type="InterPro" id="IPR013342">
    <property type="entry name" value="Mandelate_racemase_C"/>
</dbReference>
<organism evidence="9 10">
    <name type="scientific">Tsuneonella aeria</name>
    <dbReference type="NCBI Taxonomy" id="1837929"/>
    <lineage>
        <taxon>Bacteria</taxon>
        <taxon>Pseudomonadati</taxon>
        <taxon>Pseudomonadota</taxon>
        <taxon>Alphaproteobacteria</taxon>
        <taxon>Sphingomonadales</taxon>
        <taxon>Erythrobacteraceae</taxon>
        <taxon>Tsuneonella</taxon>
    </lineage>
</organism>
<keyword evidence="2 6" id="KW-0479">Metal-binding</keyword>
<evidence type="ECO:0000256" key="1">
    <source>
        <dbReference type="ARBA" id="ARBA00008031"/>
    </source>
</evidence>
<dbReference type="InterPro" id="IPR029017">
    <property type="entry name" value="Enolase-like_N"/>
</dbReference>
<feature type="binding site" evidence="6">
    <location>
        <position position="175"/>
    </location>
    <ligand>
        <name>Mg(2+)</name>
        <dbReference type="ChEBI" id="CHEBI:18420"/>
    </ligand>
</feature>
<evidence type="ECO:0000256" key="5">
    <source>
        <dbReference type="PIRSR" id="PIRSR634603-1"/>
    </source>
</evidence>
<dbReference type="SFLD" id="SFLDG00180">
    <property type="entry name" value="muconate_cycloisomerase"/>
    <property type="match status" value="1"/>
</dbReference>
<dbReference type="InterPro" id="IPR013341">
    <property type="entry name" value="Mandelate_racemase_N_dom"/>
</dbReference>
<comment type="cofactor">
    <cofactor evidence="6 7">
        <name>Mg(2+)</name>
        <dbReference type="ChEBI" id="CHEBI:18420"/>
    </cofactor>
    <text evidence="6 7">Binds 1 Mg(2+) ion per subunit.</text>
</comment>
<dbReference type="NCBIfam" id="NF042940">
    <property type="entry name" value="racemase_DgcA"/>
    <property type="match status" value="1"/>
</dbReference>
<dbReference type="Pfam" id="PF13378">
    <property type="entry name" value="MR_MLE_C"/>
    <property type="match status" value="1"/>
</dbReference>
<dbReference type="GO" id="GO:0000287">
    <property type="term" value="F:magnesium ion binding"/>
    <property type="evidence" value="ECO:0007669"/>
    <property type="project" value="UniProtKB-ARBA"/>
</dbReference>
<sequence length="327" mass="34438">MSRILHARTDRFELNRPFHISRGVKTAAEVITVELHEDGFVGRGEGVPYPRYGESPGRALAEIADVRDAVERGASREELARFMKAGAARNALDCALWDLEARRSGQSVAELLGAPPLAPLPTALTIVIGTPAVMAAEASRVADAPLIKVKVNADNPLAAIRAVRGAAPNAALIVDPNESWDEALVRAAMPALATLGVAVLEQPCPTDGDAWMEGYSGPVPICADESVHTLADLEIVARRYQAINIKLDKTGGLTAALELAAAARARGMGLMSGCMVCSSLGIAPALHVARLSDWADLDGPLWLAEDRPGGVSERGGIMHPPAEGFWG</sequence>
<comment type="similarity">
    <text evidence="1 7">Belongs to the mandelate racemase/muconate lactonizing enzyme family.</text>
</comment>
<dbReference type="RefSeq" id="WP_160611867.1">
    <property type="nucleotide sequence ID" value="NZ_WTZA01000002.1"/>
</dbReference>
<dbReference type="PANTHER" id="PTHR48080">
    <property type="entry name" value="D-GALACTONATE DEHYDRATASE-RELATED"/>
    <property type="match status" value="1"/>
</dbReference>
<accession>A0A6I4THD9</accession>
<dbReference type="SUPFAM" id="SSF54826">
    <property type="entry name" value="Enolase N-terminal domain-like"/>
    <property type="match status" value="1"/>
</dbReference>
<feature type="binding site" evidence="6">
    <location>
        <position position="224"/>
    </location>
    <ligand>
        <name>Mg(2+)</name>
        <dbReference type="ChEBI" id="CHEBI:18420"/>
    </ligand>
</feature>
<dbReference type="Gene3D" id="3.20.20.120">
    <property type="entry name" value="Enolase-like C-terminal domain"/>
    <property type="match status" value="1"/>
</dbReference>
<dbReference type="SFLD" id="SFLDS00001">
    <property type="entry name" value="Enolase"/>
    <property type="match status" value="1"/>
</dbReference>
<keyword evidence="3 6" id="KW-0460">Magnesium</keyword>
<dbReference type="GO" id="GO:0016855">
    <property type="term" value="F:racemase and epimerase activity, acting on amino acids and derivatives"/>
    <property type="evidence" value="ECO:0007669"/>
    <property type="project" value="UniProtKB-UniRule"/>
</dbReference>
<evidence type="ECO:0000256" key="2">
    <source>
        <dbReference type="ARBA" id="ARBA00022723"/>
    </source>
</evidence>
<dbReference type="EC" id="5.1.1.-" evidence="7"/>
<proteinExistence type="inferred from homology"/>
<dbReference type="Pfam" id="PF02746">
    <property type="entry name" value="MR_MLE_N"/>
    <property type="match status" value="1"/>
</dbReference>
<evidence type="ECO:0000259" key="8">
    <source>
        <dbReference type="SMART" id="SM00922"/>
    </source>
</evidence>
<dbReference type="InterPro" id="IPR034593">
    <property type="entry name" value="DgoD-like"/>
</dbReference>
<dbReference type="AlphaFoldDB" id="A0A6I4THD9"/>
<dbReference type="Proteomes" id="UP000439522">
    <property type="component" value="Unassembled WGS sequence"/>
</dbReference>
<dbReference type="CDD" id="cd03319">
    <property type="entry name" value="L-Ala-DL-Glu_epimerase"/>
    <property type="match status" value="1"/>
</dbReference>
<feature type="domain" description="Mandelate racemase/muconate lactonizing enzyme C-terminal" evidence="8">
    <location>
        <begin position="131"/>
        <end position="222"/>
    </location>
</feature>
<dbReference type="SUPFAM" id="SSF51604">
    <property type="entry name" value="Enolase C-terminal domain-like"/>
    <property type="match status" value="1"/>
</dbReference>
<dbReference type="OrthoDB" id="9782675at2"/>
<dbReference type="InterPro" id="IPR034603">
    <property type="entry name" value="Dipeptide_epimerase"/>
</dbReference>
<evidence type="ECO:0000256" key="6">
    <source>
        <dbReference type="PIRSR" id="PIRSR634603-3"/>
    </source>
</evidence>
<dbReference type="InterPro" id="IPR029065">
    <property type="entry name" value="Enolase_C-like"/>
</dbReference>
<evidence type="ECO:0000256" key="4">
    <source>
        <dbReference type="ARBA" id="ARBA00023235"/>
    </source>
</evidence>
<evidence type="ECO:0000256" key="3">
    <source>
        <dbReference type="ARBA" id="ARBA00022842"/>
    </source>
</evidence>
<evidence type="ECO:0000256" key="7">
    <source>
        <dbReference type="RuleBase" id="RU366006"/>
    </source>
</evidence>
<keyword evidence="4 7" id="KW-0413">Isomerase</keyword>
<feature type="active site" description="Proton acceptor; specific for (R)-substrate epimerization" evidence="5">
    <location>
        <position position="150"/>
    </location>
</feature>
<keyword evidence="10" id="KW-1185">Reference proteome</keyword>
<dbReference type="EMBL" id="WTZA01000002">
    <property type="protein sequence ID" value="MXO76034.1"/>
    <property type="molecule type" value="Genomic_DNA"/>
</dbReference>
<gene>
    <name evidence="9" type="ORF">GRI40_12485</name>
</gene>
<comment type="caution">
    <text evidence="9">The sequence shown here is derived from an EMBL/GenBank/DDBJ whole genome shotgun (WGS) entry which is preliminary data.</text>
</comment>
<feature type="active site" description="Proton acceptor; specific for (S)-substrate epimerization" evidence="5">
    <location>
        <position position="246"/>
    </location>
</feature>